<dbReference type="PANTHER" id="PTHR23254">
    <property type="entry name" value="EIF4G DOMAIN PROTEIN"/>
    <property type="match status" value="1"/>
</dbReference>
<name>A0ABD0ZAH8_9HEMI</name>
<evidence type="ECO:0000256" key="3">
    <source>
        <dbReference type="ARBA" id="ARBA00022845"/>
    </source>
</evidence>
<dbReference type="Gene3D" id="1.25.40.180">
    <property type="match status" value="1"/>
</dbReference>
<reference evidence="6 7" key="1">
    <citation type="submission" date="2024-07" db="EMBL/GenBank/DDBJ databases">
        <title>Chromosome-level genome assembly of the water stick insect Ranatra chinensis (Heteroptera: Nepidae).</title>
        <authorList>
            <person name="Liu X."/>
        </authorList>
    </citation>
    <scope>NUCLEOTIDE SEQUENCE [LARGE SCALE GENOMIC DNA]</scope>
    <source>
        <strain evidence="6">Cailab_2021Rc</strain>
        <tissue evidence="6">Muscle</tissue>
    </source>
</reference>
<proteinExistence type="predicted"/>
<evidence type="ECO:0000256" key="4">
    <source>
        <dbReference type="SAM" id="MobiDB-lite"/>
    </source>
</evidence>
<dbReference type="GO" id="GO:0005737">
    <property type="term" value="C:cytoplasm"/>
    <property type="evidence" value="ECO:0007669"/>
    <property type="project" value="UniProtKB-SubCell"/>
</dbReference>
<feature type="region of interest" description="Disordered" evidence="4">
    <location>
        <begin position="61"/>
        <end position="83"/>
    </location>
</feature>
<feature type="compositionally biased region" description="Low complexity" evidence="4">
    <location>
        <begin position="67"/>
        <end position="83"/>
    </location>
</feature>
<evidence type="ECO:0000256" key="2">
    <source>
        <dbReference type="ARBA" id="ARBA00022490"/>
    </source>
</evidence>
<feature type="domain" description="MIF4G" evidence="5">
    <location>
        <begin position="127"/>
        <end position="299"/>
    </location>
</feature>
<dbReference type="PANTHER" id="PTHR23254:SF16">
    <property type="entry name" value="CBP80_20-DEPENDENT TRANSLATION INITIATION FACTOR"/>
    <property type="match status" value="1"/>
</dbReference>
<protein>
    <recommendedName>
        <fullName evidence="5">MIF4G domain-containing protein</fullName>
    </recommendedName>
</protein>
<dbReference type="InterPro" id="IPR051367">
    <property type="entry name" value="mRNA_TranslReg/HistoneTransl"/>
</dbReference>
<dbReference type="Pfam" id="PF02854">
    <property type="entry name" value="MIF4G"/>
    <property type="match status" value="1"/>
</dbReference>
<keyword evidence="2" id="KW-0963">Cytoplasm</keyword>
<evidence type="ECO:0000313" key="6">
    <source>
        <dbReference type="EMBL" id="KAL1132344.1"/>
    </source>
</evidence>
<dbReference type="InterPro" id="IPR003890">
    <property type="entry name" value="MIF4G-like_typ-3"/>
</dbReference>
<comment type="caution">
    <text evidence="6">The sequence shown here is derived from an EMBL/GenBank/DDBJ whole genome shotgun (WGS) entry which is preliminary data.</text>
</comment>
<dbReference type="Proteomes" id="UP001558652">
    <property type="component" value="Unassembled WGS sequence"/>
</dbReference>
<evidence type="ECO:0000259" key="5">
    <source>
        <dbReference type="Pfam" id="PF02854"/>
    </source>
</evidence>
<comment type="subcellular location">
    <subcellularLocation>
        <location evidence="1">Cytoplasm</location>
    </subcellularLocation>
</comment>
<accession>A0ABD0ZAH8</accession>
<dbReference type="GO" id="GO:0006417">
    <property type="term" value="P:regulation of translation"/>
    <property type="evidence" value="ECO:0007669"/>
    <property type="project" value="UniProtKB-KW"/>
</dbReference>
<keyword evidence="3" id="KW-0810">Translation regulation</keyword>
<evidence type="ECO:0000256" key="1">
    <source>
        <dbReference type="ARBA" id="ARBA00004496"/>
    </source>
</evidence>
<dbReference type="SUPFAM" id="SSF48371">
    <property type="entry name" value="ARM repeat"/>
    <property type="match status" value="1"/>
</dbReference>
<keyword evidence="7" id="KW-1185">Reference proteome</keyword>
<sequence>MVCIGFCVEFIRFGNHFDMSKLPQEEKVGCAKDGVVESKVQWDMGDVGDRNNNRIPGKVTELKRSKSMSSAHSSSSSSSTVLPSKLIPTSLDLPIGPDHSLLPPDIQRLAKASYADPNKYSTADLINLAKQLVEKATEERQYAERLATYCANIIEKEVEVTFLESLINSCQYALQKRSSRDTNGSKYYAFMAFLSHLYTLMKRLPLDDKCTNLGIAPNSALLCLLVQCCQGSLKEPILKLRQEIECLFFVITTIGRELEQEQPKQLETLMNSVRDSFLNGSMSDPIRKTLMQLIELHASRWQLPAFAVMYYQSSSMTDLP</sequence>
<dbReference type="EMBL" id="JBFDAA010000005">
    <property type="protein sequence ID" value="KAL1132344.1"/>
    <property type="molecule type" value="Genomic_DNA"/>
</dbReference>
<dbReference type="AlphaFoldDB" id="A0ABD0ZAH8"/>
<organism evidence="6 7">
    <name type="scientific">Ranatra chinensis</name>
    <dbReference type="NCBI Taxonomy" id="642074"/>
    <lineage>
        <taxon>Eukaryota</taxon>
        <taxon>Metazoa</taxon>
        <taxon>Ecdysozoa</taxon>
        <taxon>Arthropoda</taxon>
        <taxon>Hexapoda</taxon>
        <taxon>Insecta</taxon>
        <taxon>Pterygota</taxon>
        <taxon>Neoptera</taxon>
        <taxon>Paraneoptera</taxon>
        <taxon>Hemiptera</taxon>
        <taxon>Heteroptera</taxon>
        <taxon>Panheteroptera</taxon>
        <taxon>Nepomorpha</taxon>
        <taxon>Nepidae</taxon>
        <taxon>Ranatrinae</taxon>
        <taxon>Ranatra</taxon>
    </lineage>
</organism>
<evidence type="ECO:0000313" key="7">
    <source>
        <dbReference type="Proteomes" id="UP001558652"/>
    </source>
</evidence>
<dbReference type="InterPro" id="IPR016024">
    <property type="entry name" value="ARM-type_fold"/>
</dbReference>
<gene>
    <name evidence="6" type="ORF">AAG570_010300</name>
</gene>